<name>A0A8J2LGG2_9HEXA</name>
<accession>A0A8J2LGG2</accession>
<dbReference type="OrthoDB" id="296187at2759"/>
<comment type="subcellular location">
    <subcellularLocation>
        <location evidence="1">Cytoplasm</location>
        <location evidence="1">Cytoskeleton</location>
    </subcellularLocation>
</comment>
<dbReference type="GO" id="GO:0005829">
    <property type="term" value="C:cytosol"/>
    <property type="evidence" value="ECO:0007669"/>
    <property type="project" value="TreeGrafter"/>
</dbReference>
<dbReference type="EMBL" id="CAJVCH010562828">
    <property type="protein sequence ID" value="CAG7831949.1"/>
    <property type="molecule type" value="Genomic_DNA"/>
</dbReference>
<reference evidence="3" key="1">
    <citation type="submission" date="2021-06" db="EMBL/GenBank/DDBJ databases">
        <authorList>
            <person name="Hodson N. C."/>
            <person name="Mongue J. A."/>
            <person name="Jaron S. K."/>
        </authorList>
    </citation>
    <scope>NUCLEOTIDE SEQUENCE</scope>
</reference>
<dbReference type="PANTHER" id="PTHR21500:SF0">
    <property type="entry name" value="TUBULIN-SPECIFIC CHAPERONE A"/>
    <property type="match status" value="1"/>
</dbReference>
<evidence type="ECO:0000313" key="3">
    <source>
        <dbReference type="EMBL" id="CAG7831949.1"/>
    </source>
</evidence>
<dbReference type="GO" id="GO:0007023">
    <property type="term" value="P:post-chaperonin tubulin folding pathway"/>
    <property type="evidence" value="ECO:0007669"/>
    <property type="project" value="UniProtKB-UniRule"/>
</dbReference>
<keyword evidence="1" id="KW-0143">Chaperone</keyword>
<keyword evidence="1" id="KW-0493">Microtubule</keyword>
<protein>
    <recommendedName>
        <fullName evidence="1">Tubulin-specific chaperone A</fullName>
    </recommendedName>
</protein>
<dbReference type="Proteomes" id="UP000708208">
    <property type="component" value="Unassembled WGS sequence"/>
</dbReference>
<evidence type="ECO:0000313" key="4">
    <source>
        <dbReference type="Proteomes" id="UP000708208"/>
    </source>
</evidence>
<keyword evidence="2" id="KW-0175">Coiled coil</keyword>
<comment type="caution">
    <text evidence="3">The sequence shown here is derived from an EMBL/GenBank/DDBJ whole genome shotgun (WGS) entry which is preliminary data.</text>
</comment>
<dbReference type="GO" id="GO:0048487">
    <property type="term" value="F:beta-tubulin binding"/>
    <property type="evidence" value="ECO:0007669"/>
    <property type="project" value="InterPro"/>
</dbReference>
<comment type="similarity">
    <text evidence="1">Belongs to the TBCA family.</text>
</comment>
<dbReference type="GO" id="GO:0005874">
    <property type="term" value="C:microtubule"/>
    <property type="evidence" value="ECO:0007669"/>
    <property type="project" value="UniProtKB-KW"/>
</dbReference>
<evidence type="ECO:0000256" key="2">
    <source>
        <dbReference type="SAM" id="Coils"/>
    </source>
</evidence>
<keyword evidence="1" id="KW-0963">Cytoplasm</keyword>
<organism evidence="3 4">
    <name type="scientific">Allacma fusca</name>
    <dbReference type="NCBI Taxonomy" id="39272"/>
    <lineage>
        <taxon>Eukaryota</taxon>
        <taxon>Metazoa</taxon>
        <taxon>Ecdysozoa</taxon>
        <taxon>Arthropoda</taxon>
        <taxon>Hexapoda</taxon>
        <taxon>Collembola</taxon>
        <taxon>Symphypleona</taxon>
        <taxon>Sminthuridae</taxon>
        <taxon>Allacma</taxon>
    </lineage>
</organism>
<keyword evidence="4" id="KW-1185">Reference proteome</keyword>
<keyword evidence="1" id="KW-0206">Cytoskeleton</keyword>
<feature type="coiled-coil region" evidence="2">
    <location>
        <begin position="59"/>
        <end position="86"/>
    </location>
</feature>
<dbReference type="InterPro" id="IPR004226">
    <property type="entry name" value="TBCA"/>
</dbReference>
<dbReference type="AlphaFoldDB" id="A0A8J2LGG2"/>
<dbReference type="Pfam" id="PF02970">
    <property type="entry name" value="TBCA"/>
    <property type="match status" value="1"/>
</dbReference>
<sequence length="158" mass="18082">MMIGNRTEGGIQSVQCKSGCHTFRSVKSFTLILLITISEGEFVHLPIPGDKIISCRITLRRYTKEKQSYEKEAADQLKKIEKYQNEGKDELFMRQQTECLKESQLMVPEVQRRLQTAFEELKGIVSEGESNLGETEEYKSAVQILSDAEPHLPKHYAN</sequence>
<proteinExistence type="inferred from homology"/>
<gene>
    <name evidence="3" type="ORF">AFUS01_LOCUS41667</name>
</gene>
<dbReference type="PANTHER" id="PTHR21500">
    <property type="entry name" value="TUBULIN-SPECIFIC CHAPERONE A"/>
    <property type="match status" value="1"/>
</dbReference>
<comment type="subunit">
    <text evidence="1">Supercomplex made of cofactors A to E. Cofactors A and D function by capturing and stabilizing tubulin in a quasi-native conformation. Cofactor E binds to the cofactor D-tubulin complex; interaction with cofactor C then causes the release of tubulin polypeptides that are committed to the native state.</text>
</comment>
<dbReference type="GO" id="GO:0007021">
    <property type="term" value="P:tubulin complex assembly"/>
    <property type="evidence" value="ECO:0007669"/>
    <property type="project" value="UniProtKB-UniRule"/>
</dbReference>
<evidence type="ECO:0000256" key="1">
    <source>
        <dbReference type="RuleBase" id="RU364030"/>
    </source>
</evidence>